<dbReference type="UniPathway" id="UPA00973"/>
<dbReference type="Gene3D" id="3.40.1390.10">
    <property type="entry name" value="MurE/MurF, N-terminal domain"/>
    <property type="match status" value="1"/>
</dbReference>
<evidence type="ECO:0000256" key="3">
    <source>
        <dbReference type="ARBA" id="ARBA00022679"/>
    </source>
</evidence>
<keyword evidence="4 7" id="KW-0677">Repeat</keyword>
<dbReference type="NCBIfam" id="TIGR01853">
    <property type="entry name" value="lipid_A_lpxD"/>
    <property type="match status" value="1"/>
</dbReference>
<comment type="function">
    <text evidence="7">Catalyzes the N-acylation of UDP-3-O-acylglucosamine using 3-hydroxyacyl-ACP as the acyl donor. Is involved in the biosynthesis of lipid A, a phosphorylated glycolipid that anchors the lipopolysaccharide to the outer membrane of the cell.</text>
</comment>
<dbReference type="GO" id="GO:0016410">
    <property type="term" value="F:N-acyltransferase activity"/>
    <property type="evidence" value="ECO:0007669"/>
    <property type="project" value="InterPro"/>
</dbReference>
<dbReference type="RefSeq" id="WP_094456930.1">
    <property type="nucleotide sequence ID" value="NZ_NOXU01000030.1"/>
</dbReference>
<dbReference type="Gene3D" id="2.160.10.10">
    <property type="entry name" value="Hexapeptide repeat proteins"/>
    <property type="match status" value="1"/>
</dbReference>
<dbReference type="InterPro" id="IPR020573">
    <property type="entry name" value="UDP_GlcNAc_AcTrfase_non-rep"/>
</dbReference>
<dbReference type="InterPro" id="IPR018357">
    <property type="entry name" value="Hexapep_transf_CS"/>
</dbReference>
<keyword evidence="10" id="KW-1185">Reference proteome</keyword>
<evidence type="ECO:0000313" key="10">
    <source>
        <dbReference type="Proteomes" id="UP000216998"/>
    </source>
</evidence>
<proteinExistence type="inferred from homology"/>
<dbReference type="Proteomes" id="UP000216998">
    <property type="component" value="Unassembled WGS sequence"/>
</dbReference>
<protein>
    <recommendedName>
        <fullName evidence="7">UDP-3-O-acylglucosamine N-acyltransferase</fullName>
        <ecNumber evidence="7">2.3.1.191</ecNumber>
    </recommendedName>
</protein>
<comment type="similarity">
    <text evidence="7">Belongs to the transferase hexapeptide repeat family. LpxD subfamily.</text>
</comment>
<gene>
    <name evidence="7 9" type="primary">lpxD</name>
    <name evidence="9" type="ORF">CHU95_13900</name>
</gene>
<evidence type="ECO:0000256" key="1">
    <source>
        <dbReference type="ARBA" id="ARBA00022516"/>
    </source>
</evidence>
<name>A0A255YW68_9PROT</name>
<accession>A0A255YW68</accession>
<dbReference type="Pfam" id="PF00132">
    <property type="entry name" value="Hexapep"/>
    <property type="match status" value="2"/>
</dbReference>
<evidence type="ECO:0000256" key="5">
    <source>
        <dbReference type="ARBA" id="ARBA00023098"/>
    </source>
</evidence>
<feature type="active site" description="Proton acceptor" evidence="7">
    <location>
        <position position="251"/>
    </location>
</feature>
<dbReference type="CDD" id="cd03352">
    <property type="entry name" value="LbH_LpxD"/>
    <property type="match status" value="1"/>
</dbReference>
<dbReference type="AlphaFoldDB" id="A0A255YW68"/>
<evidence type="ECO:0000259" key="8">
    <source>
        <dbReference type="Pfam" id="PF04613"/>
    </source>
</evidence>
<dbReference type="HAMAP" id="MF_00523">
    <property type="entry name" value="LpxD"/>
    <property type="match status" value="1"/>
</dbReference>
<dbReference type="GO" id="GO:0016020">
    <property type="term" value="C:membrane"/>
    <property type="evidence" value="ECO:0007669"/>
    <property type="project" value="GOC"/>
</dbReference>
<dbReference type="SUPFAM" id="SSF51161">
    <property type="entry name" value="Trimeric LpxA-like enzymes"/>
    <property type="match status" value="1"/>
</dbReference>
<keyword evidence="6 7" id="KW-0012">Acyltransferase</keyword>
<dbReference type="PANTHER" id="PTHR43378">
    <property type="entry name" value="UDP-3-O-ACYLGLUCOSAMINE N-ACYLTRANSFERASE"/>
    <property type="match status" value="1"/>
</dbReference>
<dbReference type="InterPro" id="IPR007691">
    <property type="entry name" value="LpxD"/>
</dbReference>
<dbReference type="Pfam" id="PF04613">
    <property type="entry name" value="LpxD"/>
    <property type="match status" value="1"/>
</dbReference>
<keyword evidence="5 7" id="KW-0443">Lipid metabolism</keyword>
<comment type="catalytic activity">
    <reaction evidence="7">
        <text>a UDP-3-O-[(3R)-3-hydroxyacyl]-alpha-D-glucosamine + a (3R)-hydroxyacyl-[ACP] = a UDP-2-N,3-O-bis[(3R)-3-hydroxyacyl]-alpha-D-glucosamine + holo-[ACP] + H(+)</text>
        <dbReference type="Rhea" id="RHEA:53836"/>
        <dbReference type="Rhea" id="RHEA-COMP:9685"/>
        <dbReference type="Rhea" id="RHEA-COMP:9945"/>
        <dbReference type="ChEBI" id="CHEBI:15378"/>
        <dbReference type="ChEBI" id="CHEBI:64479"/>
        <dbReference type="ChEBI" id="CHEBI:78827"/>
        <dbReference type="ChEBI" id="CHEBI:137740"/>
        <dbReference type="ChEBI" id="CHEBI:137748"/>
        <dbReference type="EC" id="2.3.1.191"/>
    </reaction>
</comment>
<evidence type="ECO:0000256" key="6">
    <source>
        <dbReference type="ARBA" id="ARBA00023315"/>
    </source>
</evidence>
<dbReference type="EC" id="2.3.1.191" evidence="7"/>
<comment type="caution">
    <text evidence="9">The sequence shown here is derived from an EMBL/GenBank/DDBJ whole genome shotgun (WGS) entry which is preliminary data.</text>
</comment>
<keyword evidence="3 7" id="KW-0808">Transferase</keyword>
<dbReference type="GO" id="GO:0103118">
    <property type="term" value="F:UDP-3-O-[(3R)-3-hydroxyacyl]-glucosamine N-acyltransferase activity"/>
    <property type="evidence" value="ECO:0007669"/>
    <property type="project" value="UniProtKB-EC"/>
</dbReference>
<keyword evidence="1 7" id="KW-0444">Lipid biosynthesis</keyword>
<evidence type="ECO:0000256" key="7">
    <source>
        <dbReference type="HAMAP-Rule" id="MF_00523"/>
    </source>
</evidence>
<keyword evidence="2 7" id="KW-0441">Lipid A biosynthesis</keyword>
<evidence type="ECO:0000313" key="9">
    <source>
        <dbReference type="EMBL" id="OYQ33487.1"/>
    </source>
</evidence>
<feature type="domain" description="UDP-3-O-[3-hydroxymyristoyl] glucosamine N-acyltransferase non-repeat region" evidence="8">
    <location>
        <begin position="34"/>
        <end position="101"/>
    </location>
</feature>
<organism evidence="9 10">
    <name type="scientific">Niveispirillum lacus</name>
    <dbReference type="NCBI Taxonomy" id="1981099"/>
    <lineage>
        <taxon>Bacteria</taxon>
        <taxon>Pseudomonadati</taxon>
        <taxon>Pseudomonadota</taxon>
        <taxon>Alphaproteobacteria</taxon>
        <taxon>Rhodospirillales</taxon>
        <taxon>Azospirillaceae</taxon>
        <taxon>Niveispirillum</taxon>
    </lineage>
</organism>
<dbReference type="GO" id="GO:0009245">
    <property type="term" value="P:lipid A biosynthetic process"/>
    <property type="evidence" value="ECO:0007669"/>
    <property type="project" value="UniProtKB-UniRule"/>
</dbReference>
<dbReference type="PANTHER" id="PTHR43378:SF2">
    <property type="entry name" value="UDP-3-O-ACYLGLUCOSAMINE N-ACYLTRANSFERASE 1, MITOCHONDRIAL-RELATED"/>
    <property type="match status" value="1"/>
</dbReference>
<evidence type="ECO:0000256" key="4">
    <source>
        <dbReference type="ARBA" id="ARBA00022737"/>
    </source>
</evidence>
<reference evidence="9 10" key="1">
    <citation type="submission" date="2017-07" db="EMBL/GenBank/DDBJ databases">
        <title>Niveispirillum cyanobacteriorum sp. nov., isolated from cyanobacterial aggregates in a eutrophic lake.</title>
        <authorList>
            <person name="Cai H."/>
        </authorList>
    </citation>
    <scope>NUCLEOTIDE SEQUENCE [LARGE SCALE GENOMIC DNA]</scope>
    <source>
        <strain evidence="10">TH1-14</strain>
    </source>
</reference>
<dbReference type="InterPro" id="IPR001451">
    <property type="entry name" value="Hexapep"/>
</dbReference>
<dbReference type="PROSITE" id="PS00101">
    <property type="entry name" value="HEXAPEP_TRANSFERASES"/>
    <property type="match status" value="2"/>
</dbReference>
<comment type="subunit">
    <text evidence="7">Homotrimer.</text>
</comment>
<sequence>MADPRFFDRAGPFTLAELAARCGATLSVDADPALVLTDVAPLDQAGAGHLSFLDNRKYLEAFQASRAAACVVHPSLADKAPAGTALLLSTKPYRSYALCAQAFYPLPASTGRISAAAHVDPSARLGENVEVAAGAVIEAGAEIGPRTRIAANAVIGRHVRIGADSVIGACASLSHCLIGDRVVIYPGARIGQDGFGFAMDVAGHVRVPQMGRVIIEDDVEVGANSTIDRGAGPDTIIGRGTMIDNLVQIGHNVTLGAGCVIVAQSGISGSTKFDHHAVLAAQAGVAGHLSIGAGARIAAQSGVMRDVPPMTEVFGTPAQPKRQYFRQVAMMARLAKGKSGRGDEHDGNE</sequence>
<dbReference type="OrthoDB" id="9784739at2"/>
<evidence type="ECO:0000256" key="2">
    <source>
        <dbReference type="ARBA" id="ARBA00022556"/>
    </source>
</evidence>
<comment type="pathway">
    <text evidence="7">Bacterial outer membrane biogenesis; LPS lipid A biosynthesis.</text>
</comment>
<dbReference type="Pfam" id="PF14602">
    <property type="entry name" value="Hexapep_2"/>
    <property type="match status" value="1"/>
</dbReference>
<dbReference type="EMBL" id="NOXU01000030">
    <property type="protein sequence ID" value="OYQ33487.1"/>
    <property type="molecule type" value="Genomic_DNA"/>
</dbReference>
<dbReference type="InterPro" id="IPR011004">
    <property type="entry name" value="Trimer_LpxA-like_sf"/>
</dbReference>
<dbReference type="NCBIfam" id="NF002060">
    <property type="entry name" value="PRK00892.1"/>
    <property type="match status" value="1"/>
</dbReference>